<protein>
    <submittedName>
        <fullName evidence="1">Transcriptional regulator</fullName>
    </submittedName>
</protein>
<dbReference type="OrthoDB" id="517060at2"/>
<gene>
    <name evidence="1" type="ORF">WA1_31500</name>
</gene>
<proteinExistence type="predicted"/>
<dbReference type="AlphaFoldDB" id="A0A139X3J2"/>
<sequence>MKNVKTPTSDSWLDALIQSLKNSQRAVGYIEAVLEEKDPEPELLRSALKDVVAARLLSDNLSEEAKQHFEKLDKILAKTGGTEIYTLVEFLDALGFRIAIAPKD</sequence>
<dbReference type="RefSeq" id="WP_017740338.1">
    <property type="nucleotide sequence ID" value="NZ_KQ976354.1"/>
</dbReference>
<comment type="caution">
    <text evidence="1">The sequence shown here is derived from an EMBL/GenBank/DDBJ whole genome shotgun (WGS) entry which is preliminary data.</text>
</comment>
<reference evidence="1 2" key="1">
    <citation type="journal article" date="2013" name="Genome Biol. Evol.">
        <title>Genomes of Stigonematalean cyanobacteria (subsection V) and the evolution of oxygenic photosynthesis from prokaryotes to plastids.</title>
        <authorList>
            <person name="Dagan T."/>
            <person name="Roettger M."/>
            <person name="Stucken K."/>
            <person name="Landan G."/>
            <person name="Koch R."/>
            <person name="Major P."/>
            <person name="Gould S.B."/>
            <person name="Goremykin V.V."/>
            <person name="Rippka R."/>
            <person name="Tandeau de Marsac N."/>
            <person name="Gugger M."/>
            <person name="Lockhart P.J."/>
            <person name="Allen J.F."/>
            <person name="Brune I."/>
            <person name="Maus I."/>
            <person name="Puhler A."/>
            <person name="Martin W.F."/>
        </authorList>
    </citation>
    <scope>NUCLEOTIDE SEQUENCE [LARGE SCALE GENOMIC DNA]</scope>
    <source>
        <strain evidence="1 2">PCC 7110</strain>
    </source>
</reference>
<name>A0A139X3J2_9CYAN</name>
<keyword evidence="2" id="KW-1185">Reference proteome</keyword>
<dbReference type="Proteomes" id="UP000076925">
    <property type="component" value="Unassembled WGS sequence"/>
</dbReference>
<accession>A0A139X3J2</accession>
<evidence type="ECO:0000313" key="2">
    <source>
        <dbReference type="Proteomes" id="UP000076925"/>
    </source>
</evidence>
<evidence type="ECO:0000313" key="1">
    <source>
        <dbReference type="EMBL" id="KYC39268.1"/>
    </source>
</evidence>
<dbReference type="EMBL" id="ANNX02000035">
    <property type="protein sequence ID" value="KYC39268.1"/>
    <property type="molecule type" value="Genomic_DNA"/>
</dbReference>
<organism evidence="1 2">
    <name type="scientific">Scytonema hofmannii PCC 7110</name>
    <dbReference type="NCBI Taxonomy" id="128403"/>
    <lineage>
        <taxon>Bacteria</taxon>
        <taxon>Bacillati</taxon>
        <taxon>Cyanobacteriota</taxon>
        <taxon>Cyanophyceae</taxon>
        <taxon>Nostocales</taxon>
        <taxon>Scytonemataceae</taxon>
        <taxon>Scytonema</taxon>
    </lineage>
</organism>